<dbReference type="InterPro" id="IPR023198">
    <property type="entry name" value="PGP-like_dom2"/>
</dbReference>
<dbReference type="InterPro" id="IPR036412">
    <property type="entry name" value="HAD-like_sf"/>
</dbReference>
<gene>
    <name evidence="1" type="ORF">Cpir12675_004471</name>
</gene>
<dbReference type="PANTHER" id="PTHR47829:SF1">
    <property type="entry name" value="HAD FAMILY PHOSPHATASE"/>
    <property type="match status" value="1"/>
</dbReference>
<dbReference type="CDD" id="cd02603">
    <property type="entry name" value="HAD_sEH-N_like"/>
    <property type="match status" value="1"/>
</dbReference>
<evidence type="ECO:0000313" key="2">
    <source>
        <dbReference type="Proteomes" id="UP001583280"/>
    </source>
</evidence>
<evidence type="ECO:0000313" key="1">
    <source>
        <dbReference type="EMBL" id="KAL1892583.1"/>
    </source>
</evidence>
<dbReference type="InterPro" id="IPR052898">
    <property type="entry name" value="ACAD10-like"/>
</dbReference>
<dbReference type="InterPro" id="IPR023214">
    <property type="entry name" value="HAD_sf"/>
</dbReference>
<dbReference type="SFLD" id="SFLDG01129">
    <property type="entry name" value="C1.5:_HAD__Beta-PGM__Phosphata"/>
    <property type="match status" value="1"/>
</dbReference>
<evidence type="ECO:0008006" key="3">
    <source>
        <dbReference type="Google" id="ProtNLM"/>
    </source>
</evidence>
<protein>
    <recommendedName>
        <fullName evidence="3">Acyl-CoA dehydrogenase family member 10</fullName>
    </recommendedName>
</protein>
<name>A0ABR3YW16_9PEZI</name>
<proteinExistence type="predicted"/>
<reference evidence="1 2" key="1">
    <citation type="journal article" date="2024" name="IMA Fungus">
        <title>IMA Genome - F19 : A genome assembly and annotation guide to empower mycologists, including annotated draft genome sequences of Ceratocystis pirilliformis, Diaporthe australafricana, Fusarium ophioides, Paecilomyces lecythidis, and Sporothrix stenoceras.</title>
        <authorList>
            <person name="Aylward J."/>
            <person name="Wilson A.M."/>
            <person name="Visagie C.M."/>
            <person name="Spraker J."/>
            <person name="Barnes I."/>
            <person name="Buitendag C."/>
            <person name="Ceriani C."/>
            <person name="Del Mar Angel L."/>
            <person name="du Plessis D."/>
            <person name="Fuchs T."/>
            <person name="Gasser K."/>
            <person name="Kramer D."/>
            <person name="Li W."/>
            <person name="Munsamy K."/>
            <person name="Piso A."/>
            <person name="Price J.L."/>
            <person name="Sonnekus B."/>
            <person name="Thomas C."/>
            <person name="van der Nest A."/>
            <person name="van Dijk A."/>
            <person name="van Heerden A."/>
            <person name="van Vuuren N."/>
            <person name="Yilmaz N."/>
            <person name="Duong T.A."/>
            <person name="van der Merwe N.A."/>
            <person name="Wingfield M.J."/>
            <person name="Wingfield B.D."/>
        </authorList>
    </citation>
    <scope>NUCLEOTIDE SEQUENCE [LARGE SCALE GENOMIC DNA]</scope>
    <source>
        <strain evidence="1 2">CMW 12675</strain>
    </source>
</reference>
<dbReference type="Gene3D" id="3.40.50.1000">
    <property type="entry name" value="HAD superfamily/HAD-like"/>
    <property type="match status" value="1"/>
</dbReference>
<dbReference type="Gene3D" id="1.10.150.240">
    <property type="entry name" value="Putative phosphatase, domain 2"/>
    <property type="match status" value="1"/>
</dbReference>
<dbReference type="SUPFAM" id="SSF56784">
    <property type="entry name" value="HAD-like"/>
    <property type="match status" value="1"/>
</dbReference>
<dbReference type="EMBL" id="JAWDJO010000127">
    <property type="protein sequence ID" value="KAL1892583.1"/>
    <property type="molecule type" value="Genomic_DNA"/>
</dbReference>
<keyword evidence="2" id="KW-1185">Reference proteome</keyword>
<organism evidence="1 2">
    <name type="scientific">Ceratocystis pirilliformis</name>
    <dbReference type="NCBI Taxonomy" id="259994"/>
    <lineage>
        <taxon>Eukaryota</taxon>
        <taxon>Fungi</taxon>
        <taxon>Dikarya</taxon>
        <taxon>Ascomycota</taxon>
        <taxon>Pezizomycotina</taxon>
        <taxon>Sordariomycetes</taxon>
        <taxon>Hypocreomycetidae</taxon>
        <taxon>Microascales</taxon>
        <taxon>Ceratocystidaceae</taxon>
        <taxon>Ceratocystis</taxon>
    </lineage>
</organism>
<accession>A0ABR3YW16</accession>
<comment type="caution">
    <text evidence="1">The sequence shown here is derived from an EMBL/GenBank/DDBJ whole genome shotgun (WGS) entry which is preliminary data.</text>
</comment>
<dbReference type="PANTHER" id="PTHR47829">
    <property type="entry name" value="HYDROLASE, PUTATIVE (AFU_ORTHOLOGUE AFUA_1G12880)-RELATED"/>
    <property type="match status" value="1"/>
</dbReference>
<dbReference type="SFLD" id="SFLDS00003">
    <property type="entry name" value="Haloacid_Dehalogenase"/>
    <property type="match status" value="1"/>
</dbReference>
<dbReference type="Proteomes" id="UP001583280">
    <property type="component" value="Unassembled WGS sequence"/>
</dbReference>
<sequence>MTSLPKPKLILFDVGGVCVLSPFQAILEYELNLDIPRGWINTTISKSAPNGYWHRLERGEIPLDNAFFHGFSADLHNAAHWSAFCQRQNAQASTALTLAPDSPPPQIDAQKLFNAMVEPSAMPDPWMYPALQALRASGQFLIGALSNTVKFPTAHVLSKSDVGANAVRSWFHFFVSSAHVGMRKPEPEIYMLALEQANEVLEQRQATGKGEGLAAGPIVPSDILFLDDIGENLRAARAQGFRTLKVSLGRTYEAVDELERITGLKLAGSHPREPVTPQLRARAKI</sequence>